<feature type="active site" description="Proton donor" evidence="7">
    <location>
        <position position="67"/>
    </location>
</feature>
<comment type="catalytic activity">
    <reaction evidence="6 7 10">
        <text>orotidine 5'-phosphate + H(+) = UMP + CO2</text>
        <dbReference type="Rhea" id="RHEA:11596"/>
        <dbReference type="ChEBI" id="CHEBI:15378"/>
        <dbReference type="ChEBI" id="CHEBI:16526"/>
        <dbReference type="ChEBI" id="CHEBI:57538"/>
        <dbReference type="ChEBI" id="CHEBI:57865"/>
        <dbReference type="EC" id="4.1.1.23"/>
    </reaction>
</comment>
<dbReference type="OrthoDB" id="9806203at2"/>
<feature type="binding site" evidence="7 9">
    <location>
        <position position="191"/>
    </location>
    <ligand>
        <name>substrate</name>
    </ligand>
</feature>
<dbReference type="Pfam" id="PF00215">
    <property type="entry name" value="OMPdecase"/>
    <property type="match status" value="1"/>
</dbReference>
<name>W6ME00_9GAMM</name>
<dbReference type="NCBIfam" id="NF001273">
    <property type="entry name" value="PRK00230.1"/>
    <property type="match status" value="1"/>
</dbReference>
<feature type="binding site" evidence="7 9">
    <location>
        <position position="118"/>
    </location>
    <ligand>
        <name>substrate</name>
    </ligand>
</feature>
<dbReference type="InterPro" id="IPR018089">
    <property type="entry name" value="OMPdecase_AS"/>
</dbReference>
<keyword evidence="13" id="KW-1185">Reference proteome</keyword>
<feature type="binding site" evidence="7 9">
    <location>
        <position position="179"/>
    </location>
    <ligand>
        <name>substrate</name>
    </ligand>
</feature>
<feature type="binding site" evidence="7 9">
    <location>
        <position position="38"/>
    </location>
    <ligand>
        <name>substrate</name>
    </ligand>
</feature>
<dbReference type="InterPro" id="IPR047596">
    <property type="entry name" value="OMPdecase_bac"/>
</dbReference>
<accession>W6ME00</accession>
<feature type="active site" description="For OMPdecase activity" evidence="8">
    <location>
        <position position="65"/>
    </location>
</feature>
<proteinExistence type="inferred from homology"/>
<comment type="subunit">
    <text evidence="7">Homodimer.</text>
</comment>
<dbReference type="SMART" id="SM00934">
    <property type="entry name" value="OMPdecase"/>
    <property type="match status" value="1"/>
</dbReference>
<dbReference type="AlphaFoldDB" id="W6ME00"/>
<evidence type="ECO:0000256" key="8">
    <source>
        <dbReference type="PIRSR" id="PIRSR614732-1"/>
    </source>
</evidence>
<dbReference type="EMBL" id="CBTJ020000072">
    <property type="protein sequence ID" value="CDI03748.1"/>
    <property type="molecule type" value="Genomic_DNA"/>
</dbReference>
<dbReference type="NCBIfam" id="TIGR01740">
    <property type="entry name" value="pyrF"/>
    <property type="match status" value="1"/>
</dbReference>
<dbReference type="InterPro" id="IPR011060">
    <property type="entry name" value="RibuloseP-bd_barrel"/>
</dbReference>
<evidence type="ECO:0000256" key="5">
    <source>
        <dbReference type="ARBA" id="ARBA00023239"/>
    </source>
</evidence>
<dbReference type="HAMAP" id="MF_01200_B">
    <property type="entry name" value="OMPdecase_type1_B"/>
    <property type="match status" value="1"/>
</dbReference>
<comment type="caution">
    <text evidence="12">The sequence shown here is derived from an EMBL/GenBank/DDBJ whole genome shotgun (WGS) entry which is preliminary data.</text>
</comment>
<dbReference type="PROSITE" id="PS00156">
    <property type="entry name" value="OMPDECASE"/>
    <property type="match status" value="1"/>
</dbReference>
<evidence type="ECO:0000313" key="13">
    <source>
        <dbReference type="Proteomes" id="UP000035760"/>
    </source>
</evidence>
<comment type="similarity">
    <text evidence="7">Belongs to the OMP decarboxylase family. Type 1 subfamily.</text>
</comment>
<feature type="binding site" evidence="7 9">
    <location>
        <position position="212"/>
    </location>
    <ligand>
        <name>substrate</name>
    </ligand>
</feature>
<dbReference type="InterPro" id="IPR001754">
    <property type="entry name" value="OMPdeCOase_dom"/>
</dbReference>
<dbReference type="CDD" id="cd04725">
    <property type="entry name" value="OMP_decarboxylase_like"/>
    <property type="match status" value="1"/>
</dbReference>
<feature type="binding site" evidence="7">
    <location>
        <begin position="65"/>
        <end position="74"/>
    </location>
    <ligand>
        <name>substrate</name>
    </ligand>
</feature>
<gene>
    <name evidence="7 12" type="primary">pyrF</name>
    <name evidence="12" type="ORF">BN873_620003</name>
</gene>
<dbReference type="EC" id="4.1.1.23" evidence="7"/>
<sequence>MAKNIPLDERIIFALDVDSPDEAARWLDRLGDSVKFYKVGLQLFLAGWFPVIDMILNRGNKVMVDLKFFDIPETVALAVRELKHRGATFITVHGNDPILKAAVSERNGAKILAVTVLTSFDESDMREMGFTGTVEDLVYLRAKKALALGCDGVISSGLEAPRLRHDLGDKFLIVTPGIRPGTNDVIQDDDQKRIATANKAIKNGADYVVVGRPIRNAKDPLAIVKGMQEEIARAL</sequence>
<protein>
    <recommendedName>
        <fullName evidence="7">Orotidine 5'-phosphate decarboxylase</fullName>
        <ecNumber evidence="7">4.1.1.23</ecNumber>
    </recommendedName>
    <alternativeName>
        <fullName evidence="7">OMP decarboxylase</fullName>
        <shortName evidence="7">OMPDCase</shortName>
        <shortName evidence="7">OMPdecase</shortName>
    </alternativeName>
</protein>
<dbReference type="UniPathway" id="UPA00070">
    <property type="reaction ID" value="UER00120"/>
</dbReference>
<dbReference type="PANTHER" id="PTHR32119:SF2">
    <property type="entry name" value="OROTIDINE 5'-PHOSPHATE DECARBOXYLASE"/>
    <property type="match status" value="1"/>
</dbReference>
<evidence type="ECO:0000256" key="10">
    <source>
        <dbReference type="RuleBase" id="RU000512"/>
    </source>
</evidence>
<feature type="binding site" evidence="7 9">
    <location>
        <position position="16"/>
    </location>
    <ligand>
        <name>substrate</name>
    </ligand>
</feature>
<dbReference type="GO" id="GO:0004590">
    <property type="term" value="F:orotidine-5'-phosphate decarboxylase activity"/>
    <property type="evidence" value="ECO:0007669"/>
    <property type="project" value="UniProtKB-UniRule"/>
</dbReference>
<reference evidence="12" key="1">
    <citation type="submission" date="2013-07" db="EMBL/GenBank/DDBJ databases">
        <authorList>
            <person name="McIlroy S."/>
        </authorList>
    </citation>
    <scope>NUCLEOTIDE SEQUENCE [LARGE SCALE GENOMIC DNA]</scope>
    <source>
        <strain evidence="12">Run_A_D11</strain>
    </source>
</reference>
<evidence type="ECO:0000256" key="7">
    <source>
        <dbReference type="HAMAP-Rule" id="MF_01200"/>
    </source>
</evidence>
<feature type="domain" description="Orotidine 5'-phosphate decarboxylase" evidence="11">
    <location>
        <begin position="10"/>
        <end position="227"/>
    </location>
</feature>
<reference evidence="12" key="2">
    <citation type="submission" date="2014-03" db="EMBL/GenBank/DDBJ databases">
        <title>Candidatus Competibacter-lineage genomes retrieved from metagenomes reveal functional metabolic diversity.</title>
        <authorList>
            <person name="McIlroy S.J."/>
            <person name="Albertsen M."/>
            <person name="Andresen E.K."/>
            <person name="Saunders A.M."/>
            <person name="Kristiansen R."/>
            <person name="Stokholm-Bjerregaard M."/>
            <person name="Nielsen K.L."/>
            <person name="Nielsen P.H."/>
        </authorList>
    </citation>
    <scope>NUCLEOTIDE SEQUENCE</scope>
    <source>
        <strain evidence="12">Run_A_D11</strain>
    </source>
</reference>
<dbReference type="Proteomes" id="UP000035760">
    <property type="component" value="Unassembled WGS sequence"/>
</dbReference>
<dbReference type="PANTHER" id="PTHR32119">
    <property type="entry name" value="OROTIDINE 5'-PHOSPHATE DECARBOXYLASE"/>
    <property type="match status" value="1"/>
</dbReference>
<evidence type="ECO:0000256" key="2">
    <source>
        <dbReference type="ARBA" id="ARBA00004861"/>
    </source>
</evidence>
<keyword evidence="4 7" id="KW-0665">Pyrimidine biosynthesis</keyword>
<evidence type="ECO:0000256" key="4">
    <source>
        <dbReference type="ARBA" id="ARBA00022975"/>
    </source>
</evidence>
<dbReference type="InterPro" id="IPR014732">
    <property type="entry name" value="OMPdecase"/>
</dbReference>
<evidence type="ECO:0000256" key="6">
    <source>
        <dbReference type="ARBA" id="ARBA00049157"/>
    </source>
</evidence>
<comment type="pathway">
    <text evidence="2 7 10">Pyrimidine metabolism; UMP biosynthesis via de novo pathway; UMP from orotate: step 2/2.</text>
</comment>
<dbReference type="GO" id="GO:0006207">
    <property type="term" value="P:'de novo' pyrimidine nucleobase biosynthetic process"/>
    <property type="evidence" value="ECO:0007669"/>
    <property type="project" value="InterPro"/>
</dbReference>
<organism evidence="12 13">
    <name type="scientific">Candidatus Competibacter denitrificans Run_A_D11</name>
    <dbReference type="NCBI Taxonomy" id="1400863"/>
    <lineage>
        <taxon>Bacteria</taxon>
        <taxon>Pseudomonadati</taxon>
        <taxon>Pseudomonadota</taxon>
        <taxon>Gammaproteobacteria</taxon>
        <taxon>Candidatus Competibacteraceae</taxon>
        <taxon>Candidatus Competibacter</taxon>
    </lineage>
</organism>
<dbReference type="SUPFAM" id="SSF51366">
    <property type="entry name" value="Ribulose-phoshate binding barrel"/>
    <property type="match status" value="1"/>
</dbReference>
<dbReference type="Gene3D" id="3.20.20.70">
    <property type="entry name" value="Aldolase class I"/>
    <property type="match status" value="1"/>
</dbReference>
<feature type="binding site" evidence="7 9">
    <location>
        <position position="211"/>
    </location>
    <ligand>
        <name>substrate</name>
    </ligand>
</feature>
<feature type="active site" description="For OMPdecase activity" evidence="8">
    <location>
        <position position="70"/>
    </location>
</feature>
<evidence type="ECO:0000256" key="1">
    <source>
        <dbReference type="ARBA" id="ARBA00002356"/>
    </source>
</evidence>
<evidence type="ECO:0000256" key="3">
    <source>
        <dbReference type="ARBA" id="ARBA00022793"/>
    </source>
</evidence>
<dbReference type="GO" id="GO:0005829">
    <property type="term" value="C:cytosol"/>
    <property type="evidence" value="ECO:0007669"/>
    <property type="project" value="TreeGrafter"/>
</dbReference>
<dbReference type="RefSeq" id="WP_048674801.1">
    <property type="nucleotide sequence ID" value="NZ_CBTJ020000072.1"/>
</dbReference>
<dbReference type="InterPro" id="IPR013785">
    <property type="entry name" value="Aldolase_TIM"/>
</dbReference>
<dbReference type="STRING" id="1400863.BN873_620003"/>
<feature type="active site" description="For OMPdecase activity" evidence="8">
    <location>
        <position position="67"/>
    </location>
</feature>
<evidence type="ECO:0000256" key="9">
    <source>
        <dbReference type="PIRSR" id="PIRSR614732-2"/>
    </source>
</evidence>
<dbReference type="GO" id="GO:0044205">
    <property type="term" value="P:'de novo' UMP biosynthetic process"/>
    <property type="evidence" value="ECO:0007669"/>
    <property type="project" value="UniProtKB-UniRule"/>
</dbReference>
<evidence type="ECO:0000259" key="11">
    <source>
        <dbReference type="SMART" id="SM00934"/>
    </source>
</evidence>
<comment type="function">
    <text evidence="1 7">Catalyzes the decarboxylation of orotidine 5'-monophosphate (OMP) to uridine 5'-monophosphate (UMP).</text>
</comment>
<keyword evidence="5 7" id="KW-0456">Lyase</keyword>
<evidence type="ECO:0000313" key="12">
    <source>
        <dbReference type="EMBL" id="CDI03748.1"/>
    </source>
</evidence>
<keyword evidence="3 7" id="KW-0210">Decarboxylase</keyword>